<dbReference type="GO" id="GO:0008237">
    <property type="term" value="F:metallopeptidase activity"/>
    <property type="evidence" value="ECO:0007669"/>
    <property type="project" value="InterPro"/>
</dbReference>
<dbReference type="Pfam" id="PF13688">
    <property type="entry name" value="Reprolysin_5"/>
    <property type="match status" value="1"/>
</dbReference>
<gene>
    <name evidence="2" type="ORF">Q4490_02245</name>
</gene>
<organism evidence="2 3">
    <name type="scientific">Neptunomonas phycophila</name>
    <dbReference type="NCBI Taxonomy" id="1572645"/>
    <lineage>
        <taxon>Bacteria</taxon>
        <taxon>Pseudomonadati</taxon>
        <taxon>Pseudomonadota</taxon>
        <taxon>Gammaproteobacteria</taxon>
        <taxon>Oceanospirillales</taxon>
        <taxon>Oceanospirillaceae</taxon>
        <taxon>Neptunomonas</taxon>
    </lineage>
</organism>
<sequence>MMAQQLKKSEHPVIVSPKHAHQAKHVPILMTTSLAVALISSPVFAEEIDVMMVFDSTAKAWVDNNGGMELFSLDIQNRMNQVASNSGLDLEFNIVHSLDIDYTTQATTNSSSFYNDLVALRQGQGVFSSVAAARETHGADLVTMMVDHGSAYGNVGLGYSLIYWQGDSSAAFSVAAIRSVDISNTLVHELGHNLGAAHPKALSSGAGPNSYLDNQYSAGWFFTGSNGKAYSTAMGYNYNNGTYYAGAPLFSTPYVNYQGVAAGDQADADNTRLINDTMSVVASYRESVCQEEPVSAWNTVTGELADFDSMCNVQEPWQAGSPPDSDGDGLDDAYELRNGLDPDNPNDGGVADPAIDGDADGDGTPDEIDSHPEDPTRRGSDLLVLNTSHEWTSVVLPSTYDNPVVIAGPPSFNNSSPGVVRIKNVTRDGYETRFSVNFSEWDYLDGEHASETIPHVVLESGRYTMPDGSIWEVGTFTLDKTRNFQAQTFSASFAATPRIFLTMQTANEAQAAIPRVKSVTATGFSAALYEQESLNNGHATETVGYLAVYSPHGSGKVILGGEEVTYLTQQTLVTHEWLPLINSSIFVEEEQSRDSEVAHTTETIDAISIGGQLFAQDVSTRGGDASALRQQPQIDATPVDWGYLQGITDQWTTVPLGKDYSAPVVTASVGELSNELGAIQIRNVTPTSFDIRFSGWDYQGGTHVNGEKIFYLVADSGEYQLGDLVLKAGRSNVEVTASQSVNVSYGSIFSEPPVIFTSVNSVNDEDVVVARVLSNSNAGIQLALQEQESLSNGHASEVVGWIAIEKGNTDIGGRSIEVTTAYGANKVVNFNKLSSNKHPVVVTALASFRGADTAYAAHRALSSSKVSTYVQEEQSRDSELGHTSETISIFIAD</sequence>
<reference evidence="2" key="1">
    <citation type="submission" date="2023-07" db="EMBL/GenBank/DDBJ databases">
        <title>Genome content predicts the carbon catabolic preferences of heterotrophic bacteria.</title>
        <authorList>
            <person name="Gralka M."/>
        </authorList>
    </citation>
    <scope>NUCLEOTIDE SEQUENCE</scope>
    <source>
        <strain evidence="2">I2M16</strain>
    </source>
</reference>
<evidence type="ECO:0000256" key="1">
    <source>
        <dbReference type="SAM" id="MobiDB-lite"/>
    </source>
</evidence>
<protein>
    <submittedName>
        <fullName evidence="2">M12 family metallo-peptidase</fullName>
    </submittedName>
</protein>
<dbReference type="Gene3D" id="3.40.390.10">
    <property type="entry name" value="Collagenase (Catalytic Domain)"/>
    <property type="match status" value="1"/>
</dbReference>
<dbReference type="RefSeq" id="WP_303548372.1">
    <property type="nucleotide sequence ID" value="NZ_JAUOPG010000001.1"/>
</dbReference>
<proteinExistence type="predicted"/>
<accession>A0AAW7XGI1</accession>
<dbReference type="InterPro" id="IPR024079">
    <property type="entry name" value="MetalloPept_cat_dom_sf"/>
</dbReference>
<dbReference type="Proteomes" id="UP001169862">
    <property type="component" value="Unassembled WGS sequence"/>
</dbReference>
<dbReference type="InterPro" id="IPR037221">
    <property type="entry name" value="H-type_lectin_dom_sf"/>
</dbReference>
<feature type="compositionally biased region" description="Basic and acidic residues" evidence="1">
    <location>
        <begin position="368"/>
        <end position="380"/>
    </location>
</feature>
<name>A0AAW7XGI1_9GAMM</name>
<feature type="region of interest" description="Disordered" evidence="1">
    <location>
        <begin position="314"/>
        <end position="380"/>
    </location>
</feature>
<comment type="caution">
    <text evidence="2">The sequence shown here is derived from an EMBL/GenBank/DDBJ whole genome shotgun (WGS) entry which is preliminary data.</text>
</comment>
<dbReference type="Gene3D" id="2.60.40.2080">
    <property type="match status" value="1"/>
</dbReference>
<evidence type="ECO:0000313" key="2">
    <source>
        <dbReference type="EMBL" id="MDO6452374.1"/>
    </source>
</evidence>
<dbReference type="EMBL" id="JAUOPG010000001">
    <property type="protein sequence ID" value="MDO6452374.1"/>
    <property type="molecule type" value="Genomic_DNA"/>
</dbReference>
<dbReference type="AlphaFoldDB" id="A0AAW7XGI1"/>
<dbReference type="SUPFAM" id="SSF55486">
    <property type="entry name" value="Metalloproteases ('zincins'), catalytic domain"/>
    <property type="match status" value="1"/>
</dbReference>
<feature type="compositionally biased region" description="Acidic residues" evidence="1">
    <location>
        <begin position="355"/>
        <end position="367"/>
    </location>
</feature>
<evidence type="ECO:0000313" key="3">
    <source>
        <dbReference type="Proteomes" id="UP001169862"/>
    </source>
</evidence>